<dbReference type="Gene3D" id="3.30.70.1230">
    <property type="entry name" value="Nucleotide cyclase"/>
    <property type="match status" value="1"/>
</dbReference>
<dbReference type="GO" id="GO:0004016">
    <property type="term" value="F:adenylate cyclase activity"/>
    <property type="evidence" value="ECO:0007669"/>
    <property type="project" value="UniProtKB-ARBA"/>
</dbReference>
<dbReference type="SMART" id="SM00044">
    <property type="entry name" value="CYCc"/>
    <property type="match status" value="1"/>
</dbReference>
<dbReference type="Proteomes" id="UP000293671">
    <property type="component" value="Unassembled WGS sequence"/>
</dbReference>
<dbReference type="EMBL" id="SHKP01000004">
    <property type="protein sequence ID" value="RZU02128.1"/>
    <property type="molecule type" value="Genomic_DNA"/>
</dbReference>
<keyword evidence="1" id="KW-0472">Membrane</keyword>
<protein>
    <submittedName>
        <fullName evidence="3">TolB-like protein</fullName>
    </submittedName>
</protein>
<dbReference type="GO" id="GO:0035556">
    <property type="term" value="P:intracellular signal transduction"/>
    <property type="evidence" value="ECO:0007669"/>
    <property type="project" value="InterPro"/>
</dbReference>
<dbReference type="GO" id="GO:0006171">
    <property type="term" value="P:cAMP biosynthetic process"/>
    <property type="evidence" value="ECO:0007669"/>
    <property type="project" value="TreeGrafter"/>
</dbReference>
<evidence type="ECO:0000256" key="1">
    <source>
        <dbReference type="SAM" id="Phobius"/>
    </source>
</evidence>
<evidence type="ECO:0000259" key="2">
    <source>
        <dbReference type="PROSITE" id="PS50125"/>
    </source>
</evidence>
<dbReference type="Pfam" id="PF00211">
    <property type="entry name" value="Guanylate_cyc"/>
    <property type="match status" value="1"/>
</dbReference>
<dbReference type="OrthoDB" id="1971692at2"/>
<sequence length="676" mass="72929">MENSELRHRLLAILAADGVGFSRLMAADERATVAMLDTARAMFSEQISAHGGRLVDTAGDSVLAVFDTAAGAVVAALAVQARLDEQRSEIPPEQCLRFRIGVHLGDVFEKADGTVYGDGVNIAARLQALADADGLAVSQSVQMAVQGHVAAHFENMGAQSVKNISRPVQVFRVRAGNTAAPRRLKSRRVLVAIAAALVVVAVAGVAWQAVVSRTPSSGVAASNFDAATARKTLAVLPFANLGDDKANELLTDGVTDELIGLLSRVRGLRVTGRDSSFYFKGKQVPMAEMARQLGVSYLVGGSVRRDGSRVRISAQLLNAADGAVLWSRSFDREFKDVLVAQGEIALGIAGSLTQSIDDSASFGGRGTTSPEAWQAFLEAKGLPAGQRVAAYERVLALDPNFARAHVALADQVLGLALIGKLSKQVASERMTNYLQEALRIDPRYDHAYGLLGAAAKIADDMQALRRHAQRALDIDPDSSAGHGWTAELKLHAGDMGGALPAFRRAAEPVPLVGWARLNYAMALRHANQPAQALQEAELALALDPNSVRALAEKAHCLLMLGRRDEALRLARERDFTTFLIRYGAPEDQAAMRQRKNLDAHATAWQEFLLGRPDAVVEHLEVDHSGDIQGRARVLFDAEYDPVRRRPSFEAWLARHKLTEAHERAQAWRAANPVPKR</sequence>
<gene>
    <name evidence="3" type="ORF">EV670_0147</name>
</gene>
<organism evidence="3 4">
    <name type="scientific">Rivibacter subsaxonicus</name>
    <dbReference type="NCBI Taxonomy" id="457575"/>
    <lineage>
        <taxon>Bacteria</taxon>
        <taxon>Pseudomonadati</taxon>
        <taxon>Pseudomonadota</taxon>
        <taxon>Betaproteobacteria</taxon>
        <taxon>Burkholderiales</taxon>
        <taxon>Rivibacter</taxon>
    </lineage>
</organism>
<dbReference type="InterPro" id="IPR029787">
    <property type="entry name" value="Nucleotide_cyclase"/>
</dbReference>
<name>A0A4Q7VZW8_9BURK</name>
<evidence type="ECO:0000313" key="4">
    <source>
        <dbReference type="Proteomes" id="UP000293671"/>
    </source>
</evidence>
<dbReference type="RefSeq" id="WP_130429911.1">
    <property type="nucleotide sequence ID" value="NZ_SHKP01000004.1"/>
</dbReference>
<dbReference type="SUPFAM" id="SSF55073">
    <property type="entry name" value="Nucleotide cyclase"/>
    <property type="match status" value="1"/>
</dbReference>
<comment type="caution">
    <text evidence="3">The sequence shown here is derived from an EMBL/GenBank/DDBJ whole genome shotgun (WGS) entry which is preliminary data.</text>
</comment>
<dbReference type="CDD" id="cd07302">
    <property type="entry name" value="CHD"/>
    <property type="match status" value="1"/>
</dbReference>
<keyword evidence="1" id="KW-1133">Transmembrane helix</keyword>
<dbReference type="InterPro" id="IPR050697">
    <property type="entry name" value="Adenylyl/Guanylyl_Cyclase_3/4"/>
</dbReference>
<proteinExistence type="predicted"/>
<evidence type="ECO:0000313" key="3">
    <source>
        <dbReference type="EMBL" id="RZU02128.1"/>
    </source>
</evidence>
<keyword evidence="4" id="KW-1185">Reference proteome</keyword>
<feature type="transmembrane region" description="Helical" evidence="1">
    <location>
        <begin position="189"/>
        <end position="210"/>
    </location>
</feature>
<dbReference type="AlphaFoldDB" id="A0A4Q7VZW8"/>
<dbReference type="InterPro" id="IPR001054">
    <property type="entry name" value="A/G_cyclase"/>
</dbReference>
<dbReference type="PROSITE" id="PS50125">
    <property type="entry name" value="GUANYLATE_CYCLASE_2"/>
    <property type="match status" value="1"/>
</dbReference>
<dbReference type="PANTHER" id="PTHR43081:SF19">
    <property type="entry name" value="PH-SENSITIVE ADENYLATE CYCLASE RV1264"/>
    <property type="match status" value="1"/>
</dbReference>
<reference evidence="3 4" key="1">
    <citation type="submission" date="2019-02" db="EMBL/GenBank/DDBJ databases">
        <title>Genomic Encyclopedia of Type Strains, Phase IV (KMG-IV): sequencing the most valuable type-strain genomes for metagenomic binning, comparative biology and taxonomic classification.</title>
        <authorList>
            <person name="Goeker M."/>
        </authorList>
    </citation>
    <scope>NUCLEOTIDE SEQUENCE [LARGE SCALE GENOMIC DNA]</scope>
    <source>
        <strain evidence="3 4">DSM 19570</strain>
    </source>
</reference>
<accession>A0A4Q7VZW8</accession>
<dbReference type="Gene3D" id="3.40.50.10070">
    <property type="entry name" value="TolB, N-terminal domain"/>
    <property type="match status" value="1"/>
</dbReference>
<dbReference type="Gene3D" id="1.25.40.10">
    <property type="entry name" value="Tetratricopeptide repeat domain"/>
    <property type="match status" value="1"/>
</dbReference>
<dbReference type="PANTHER" id="PTHR43081">
    <property type="entry name" value="ADENYLATE CYCLASE, TERMINAL-DIFFERENTIATION SPECIFIC-RELATED"/>
    <property type="match status" value="1"/>
</dbReference>
<feature type="domain" description="Guanylate cyclase" evidence="2">
    <location>
        <begin position="12"/>
        <end position="127"/>
    </location>
</feature>
<dbReference type="SUPFAM" id="SSF48452">
    <property type="entry name" value="TPR-like"/>
    <property type="match status" value="1"/>
</dbReference>
<dbReference type="InterPro" id="IPR011990">
    <property type="entry name" value="TPR-like_helical_dom_sf"/>
</dbReference>
<keyword evidence="1" id="KW-0812">Transmembrane</keyword>